<dbReference type="PROSITE" id="PS00383">
    <property type="entry name" value="TYR_PHOSPHATASE_1"/>
    <property type="match status" value="1"/>
</dbReference>
<dbReference type="InterPro" id="IPR016130">
    <property type="entry name" value="Tyr_Pase_AS"/>
</dbReference>
<dbReference type="SUPFAM" id="SSF52799">
    <property type="entry name" value="(Phosphotyrosine protein) phosphatases II"/>
    <property type="match status" value="1"/>
</dbReference>
<dbReference type="Pfam" id="PF13350">
    <property type="entry name" value="Y_phosphatase3"/>
    <property type="match status" value="1"/>
</dbReference>
<sequence length="266" mass="29736">MQETNQRVLTMDHGYNFRELGGYPASNGQTVKWQRVIRTATLAYLSENDQQALVDYGVKYDIDFRSDGEVAEAPDRIPGNVLYRHLPVFPTDKTDASKTQAELDAELKARKKSGFDHMLDVYRDMIVEPQAHSAYQTFFAALLSNSGENNVLLFHCTAGKDRTGMGAAFFLSALGVPHKIIKQDYLLTNDILSPLIQNRLIKAKNEGVTGTMLDTIKAQMTVSSGYFDAAMTAIDKHYGSMPQFLNEALQLSTEDIADLKKLYLTH</sequence>
<name>A0ABX1KVU3_9LACO</name>
<protein>
    <submittedName>
        <fullName evidence="1">Tyrosine-protein phosphatase</fullName>
    </submittedName>
</protein>
<evidence type="ECO:0000313" key="1">
    <source>
        <dbReference type="EMBL" id="NLR18017.1"/>
    </source>
</evidence>
<comment type="caution">
    <text evidence="1">The sequence shown here is derived from an EMBL/GenBank/DDBJ whole genome shotgun (WGS) entry which is preliminary data.</text>
</comment>
<dbReference type="EMBL" id="JAAXLJ010000004">
    <property type="protein sequence ID" value="NLR18017.1"/>
    <property type="molecule type" value="Genomic_DNA"/>
</dbReference>
<reference evidence="1 2" key="1">
    <citation type="submission" date="2020-04" db="EMBL/GenBank/DDBJ databases">
        <title>A novel species of genus Lactobacillus that was isolated from fermented food Zha-chili.</title>
        <authorList>
            <person name="Zhang Z."/>
        </authorList>
    </citation>
    <scope>NUCLEOTIDE SEQUENCE [LARGE SCALE GENOMIC DNA]</scope>
    <source>
        <strain evidence="2">HBUAS51383</strain>
    </source>
</reference>
<dbReference type="InterPro" id="IPR026893">
    <property type="entry name" value="Tyr/Ser_Pase_IphP-type"/>
</dbReference>
<organism evidence="1 2">
    <name type="scientific">Secundilactobacillus angelensis</name>
    <dbReference type="NCBI Taxonomy" id="2722706"/>
    <lineage>
        <taxon>Bacteria</taxon>
        <taxon>Bacillati</taxon>
        <taxon>Bacillota</taxon>
        <taxon>Bacilli</taxon>
        <taxon>Lactobacillales</taxon>
        <taxon>Lactobacillaceae</taxon>
        <taxon>Secundilactobacillus</taxon>
    </lineage>
</organism>
<accession>A0ABX1KVU3</accession>
<proteinExistence type="predicted"/>
<dbReference type="RefSeq" id="WP_168924630.1">
    <property type="nucleotide sequence ID" value="NZ_JAAXLJ010000004.1"/>
</dbReference>
<dbReference type="InterPro" id="IPR029021">
    <property type="entry name" value="Prot-tyrosine_phosphatase-like"/>
</dbReference>
<gene>
    <name evidence="1" type="ORF">HC026_03660</name>
</gene>
<dbReference type="Gene3D" id="3.90.190.10">
    <property type="entry name" value="Protein tyrosine phosphatase superfamily"/>
    <property type="match status" value="1"/>
</dbReference>
<keyword evidence="2" id="KW-1185">Reference proteome</keyword>
<dbReference type="Proteomes" id="UP000763447">
    <property type="component" value="Unassembled WGS sequence"/>
</dbReference>
<evidence type="ECO:0000313" key="2">
    <source>
        <dbReference type="Proteomes" id="UP000763447"/>
    </source>
</evidence>